<dbReference type="InterPro" id="IPR026516">
    <property type="entry name" value="THAP1/10"/>
</dbReference>
<evidence type="ECO:0000256" key="4">
    <source>
        <dbReference type="ARBA" id="ARBA00023125"/>
    </source>
</evidence>
<reference evidence="8" key="1">
    <citation type="submission" date="2025-08" db="UniProtKB">
        <authorList>
            <consortium name="Ensembl"/>
        </authorList>
    </citation>
    <scope>IDENTIFICATION</scope>
</reference>
<evidence type="ECO:0000256" key="6">
    <source>
        <dbReference type="RuleBase" id="RU369073"/>
    </source>
</evidence>
<dbReference type="SMART" id="SM00980">
    <property type="entry name" value="THAP"/>
    <property type="match status" value="1"/>
</dbReference>
<dbReference type="GO" id="GO:0006357">
    <property type="term" value="P:regulation of transcription by RNA polymerase II"/>
    <property type="evidence" value="ECO:0007669"/>
    <property type="project" value="TreeGrafter"/>
</dbReference>
<dbReference type="GeneTree" id="ENSGT00950000183392"/>
<dbReference type="Pfam" id="PF05485">
    <property type="entry name" value="THAP"/>
    <property type="match status" value="1"/>
</dbReference>
<keyword evidence="6" id="KW-0804">Transcription</keyword>
<evidence type="ECO:0000256" key="5">
    <source>
        <dbReference type="PROSITE-ProRule" id="PRU00309"/>
    </source>
</evidence>
<dbReference type="SUPFAM" id="SSF57716">
    <property type="entry name" value="Glucocorticoid receptor-like (DNA-binding domain)"/>
    <property type="match status" value="1"/>
</dbReference>
<dbReference type="PROSITE" id="PS50950">
    <property type="entry name" value="ZF_THAP"/>
    <property type="match status" value="1"/>
</dbReference>
<evidence type="ECO:0000256" key="1">
    <source>
        <dbReference type="ARBA" id="ARBA00022723"/>
    </source>
</evidence>
<keyword evidence="4 5" id="KW-0238">DNA-binding</keyword>
<evidence type="ECO:0000313" key="9">
    <source>
        <dbReference type="Proteomes" id="UP000261540"/>
    </source>
</evidence>
<sequence>MQSYNFTVVHRSGVQHANVDALSRRPCAAVGCNYYDRRDAQEMDVLSFFTFPSDIRRKWIIAIQRDKFAVTPHTRVSSRHFKAEDIRETASERGRRLLKKGAVPALFWLELRIRDCRSACN</sequence>
<organism evidence="8 9">
    <name type="scientific">Paramormyrops kingsleyae</name>
    <dbReference type="NCBI Taxonomy" id="1676925"/>
    <lineage>
        <taxon>Eukaryota</taxon>
        <taxon>Metazoa</taxon>
        <taxon>Chordata</taxon>
        <taxon>Craniata</taxon>
        <taxon>Vertebrata</taxon>
        <taxon>Euteleostomi</taxon>
        <taxon>Actinopterygii</taxon>
        <taxon>Neopterygii</taxon>
        <taxon>Teleostei</taxon>
        <taxon>Osteoglossocephala</taxon>
        <taxon>Osteoglossomorpha</taxon>
        <taxon>Osteoglossiformes</taxon>
        <taxon>Mormyridae</taxon>
        <taxon>Paramormyrops</taxon>
    </lineage>
</organism>
<keyword evidence="6" id="KW-0539">Nucleus</keyword>
<protein>
    <recommendedName>
        <fullName evidence="6">THAP domain-containing protein 1</fullName>
    </recommendedName>
</protein>
<keyword evidence="3" id="KW-0862">Zinc</keyword>
<proteinExistence type="inferred from homology"/>
<dbReference type="SMART" id="SM00692">
    <property type="entry name" value="DM3"/>
    <property type="match status" value="1"/>
</dbReference>
<evidence type="ECO:0000256" key="3">
    <source>
        <dbReference type="ARBA" id="ARBA00022833"/>
    </source>
</evidence>
<evidence type="ECO:0000256" key="2">
    <source>
        <dbReference type="ARBA" id="ARBA00022771"/>
    </source>
</evidence>
<dbReference type="PANTHER" id="PTHR46600">
    <property type="entry name" value="THAP DOMAIN-CONTAINING"/>
    <property type="match status" value="1"/>
</dbReference>
<feature type="domain" description="THAP-type" evidence="7">
    <location>
        <begin position="22"/>
        <end position="107"/>
    </location>
</feature>
<keyword evidence="6" id="KW-0805">Transcription regulation</keyword>
<comment type="similarity">
    <text evidence="6">Belongs to the THAP1 family.</text>
</comment>
<dbReference type="PANTHER" id="PTHR46600:SF7">
    <property type="entry name" value="SI:DKEY-228B2.6-RELATED"/>
    <property type="match status" value="1"/>
</dbReference>
<accession>A0A3B3R6J3</accession>
<dbReference type="Ensembl" id="ENSPKIT00000038832.1">
    <property type="protein sequence ID" value="ENSPKIP00000014392.1"/>
    <property type="gene ID" value="ENSPKIG00000001471.1"/>
</dbReference>
<comment type="function">
    <text evidence="6">DNA-binding transcription regulator that regulates endothelial cell proliferation and G1/S cell-cycle progression. Specifically binds the 5'-[AT]NTNN[GT]GGCA[AGT]-3' core DNA sequence and acts by modulating expression of pRB-E2F cell-cycle target genes.</text>
</comment>
<evidence type="ECO:0000259" key="7">
    <source>
        <dbReference type="PROSITE" id="PS50950"/>
    </source>
</evidence>
<dbReference type="GO" id="GO:0005654">
    <property type="term" value="C:nucleoplasm"/>
    <property type="evidence" value="ECO:0007669"/>
    <property type="project" value="UniProtKB-SubCell"/>
</dbReference>
<dbReference type="AlphaFoldDB" id="A0A3B3R6J3"/>
<reference evidence="8" key="2">
    <citation type="submission" date="2025-09" db="UniProtKB">
        <authorList>
            <consortium name="Ensembl"/>
        </authorList>
    </citation>
    <scope>IDENTIFICATION</scope>
</reference>
<dbReference type="GO" id="GO:0003700">
    <property type="term" value="F:DNA-binding transcription factor activity"/>
    <property type="evidence" value="ECO:0007669"/>
    <property type="project" value="UniProtKB-UniRule"/>
</dbReference>
<dbReference type="GO" id="GO:0001935">
    <property type="term" value="P:endothelial cell proliferation"/>
    <property type="evidence" value="ECO:0007669"/>
    <property type="project" value="UniProtKB-UniRule"/>
</dbReference>
<dbReference type="InterPro" id="IPR006612">
    <property type="entry name" value="THAP_Znf"/>
</dbReference>
<dbReference type="Proteomes" id="UP000261540">
    <property type="component" value="Unplaced"/>
</dbReference>
<keyword evidence="2 5" id="KW-0863">Zinc-finger</keyword>
<comment type="subcellular location">
    <subcellularLocation>
        <location evidence="6">Nucleus</location>
        <location evidence="6">Nucleoplasm</location>
    </subcellularLocation>
</comment>
<dbReference type="GO" id="GO:0000978">
    <property type="term" value="F:RNA polymerase II cis-regulatory region sequence-specific DNA binding"/>
    <property type="evidence" value="ECO:0007669"/>
    <property type="project" value="TreeGrafter"/>
</dbReference>
<keyword evidence="6" id="KW-0131">Cell cycle</keyword>
<keyword evidence="6" id="KW-0175">Coiled coil</keyword>
<dbReference type="GO" id="GO:0008270">
    <property type="term" value="F:zinc ion binding"/>
    <property type="evidence" value="ECO:0007669"/>
    <property type="project" value="UniProtKB-KW"/>
</dbReference>
<evidence type="ECO:0000313" key="8">
    <source>
        <dbReference type="Ensembl" id="ENSPKIP00000014392.1"/>
    </source>
</evidence>
<keyword evidence="9" id="KW-1185">Reference proteome</keyword>
<name>A0A3B3R6J3_9TELE</name>
<keyword evidence="1" id="KW-0479">Metal-binding</keyword>